<feature type="region of interest" description="Disordered" evidence="1">
    <location>
        <begin position="92"/>
        <end position="136"/>
    </location>
</feature>
<dbReference type="AlphaFoldDB" id="A0A0U3MFJ0"/>
<reference evidence="2 3" key="1">
    <citation type="submission" date="2015-12" db="EMBL/GenBank/DDBJ databases">
        <title>Complete genome of Roseateles depolymerans KCTC 42856.</title>
        <authorList>
            <person name="Kim K.M."/>
        </authorList>
    </citation>
    <scope>NUCLEOTIDE SEQUENCE [LARGE SCALE GENOMIC DNA]</scope>
    <source>
        <strain evidence="2 3">KCTC 42856</strain>
    </source>
</reference>
<evidence type="ECO:0000313" key="3">
    <source>
        <dbReference type="Proteomes" id="UP000060699"/>
    </source>
</evidence>
<dbReference type="OrthoDB" id="8897346at2"/>
<evidence type="ECO:0000313" key="2">
    <source>
        <dbReference type="EMBL" id="ALV07549.1"/>
    </source>
</evidence>
<keyword evidence="3" id="KW-1185">Reference proteome</keyword>
<feature type="region of interest" description="Disordered" evidence="1">
    <location>
        <begin position="328"/>
        <end position="358"/>
    </location>
</feature>
<feature type="compositionally biased region" description="Low complexity" evidence="1">
    <location>
        <begin position="95"/>
        <end position="106"/>
    </location>
</feature>
<dbReference type="STRING" id="76731.RD2015_3088"/>
<feature type="compositionally biased region" description="Basic and acidic residues" evidence="1">
    <location>
        <begin position="119"/>
        <end position="133"/>
    </location>
</feature>
<organism evidence="2 3">
    <name type="scientific">Roseateles depolymerans</name>
    <dbReference type="NCBI Taxonomy" id="76731"/>
    <lineage>
        <taxon>Bacteria</taxon>
        <taxon>Pseudomonadati</taxon>
        <taxon>Pseudomonadota</taxon>
        <taxon>Betaproteobacteria</taxon>
        <taxon>Burkholderiales</taxon>
        <taxon>Sphaerotilaceae</taxon>
        <taxon>Roseateles</taxon>
    </lineage>
</organism>
<dbReference type="EMBL" id="CP013729">
    <property type="protein sequence ID" value="ALV07549.1"/>
    <property type="molecule type" value="Genomic_DNA"/>
</dbReference>
<dbReference type="RefSeq" id="WP_058935645.1">
    <property type="nucleotide sequence ID" value="NZ_CP013729.1"/>
</dbReference>
<evidence type="ECO:0000256" key="1">
    <source>
        <dbReference type="SAM" id="MobiDB-lite"/>
    </source>
</evidence>
<protein>
    <submittedName>
        <fullName evidence="2">Uncharacterized protein</fullName>
    </submittedName>
</protein>
<gene>
    <name evidence="2" type="ORF">RD2015_3088</name>
</gene>
<dbReference type="KEGG" id="rdp:RD2015_3088"/>
<accession>A0A0U3MFJ0</accession>
<name>A0A0U3MFJ0_9BURK</name>
<sequence length="369" mass="40482">MRRADVSVHVDQRRLPCVLEPSLLLTHAQGPTLALRLVAVVEPWLTRSFWEALDNSELLTGRVPSLGGSGPIDLADLRALRQYPVRLRAVSSGDARQAPLPAPAQARSRDAAGQAQNRMADETRDEKHDKSQDDATAAISPTALTRWIQLRERTDESAWVLRWVGDRIAESQLRDVEDLSLFDQFELMQRSLELRAEHRGLALRSPWQGIDWRRAALDAMSLSAVLEGALVLCAAARGREPALVALARQLGFRVRGVGSQGKRPAASDEAPETLFVTERLLLREALARAGLATLAQQLPPLAVMHVVAGLGEPAPDATLAHAPIAHAQAEEAPTEDTSSADDCESETDLDDDPNPPDPWQHAQVWWYLL</sequence>
<dbReference type="Proteomes" id="UP000060699">
    <property type="component" value="Chromosome"/>
</dbReference>
<feature type="compositionally biased region" description="Acidic residues" evidence="1">
    <location>
        <begin position="332"/>
        <end position="354"/>
    </location>
</feature>
<proteinExistence type="predicted"/>